<dbReference type="GO" id="GO:0016780">
    <property type="term" value="F:phosphotransferase activity, for other substituted phosphate groups"/>
    <property type="evidence" value="ECO:0007669"/>
    <property type="project" value="TreeGrafter"/>
</dbReference>
<accession>A0A918MQC9</accession>
<organism evidence="9 10">
    <name type="scientific">Streptomyces lucensis JCM 4490</name>
    <dbReference type="NCBI Taxonomy" id="1306176"/>
    <lineage>
        <taxon>Bacteria</taxon>
        <taxon>Bacillati</taxon>
        <taxon>Actinomycetota</taxon>
        <taxon>Actinomycetes</taxon>
        <taxon>Kitasatosporales</taxon>
        <taxon>Streptomycetaceae</taxon>
        <taxon>Streptomyces</taxon>
    </lineage>
</organism>
<comment type="caution">
    <text evidence="9">The sequence shown here is derived from an EMBL/GenBank/DDBJ whole genome shotgun (WGS) entry which is preliminary data.</text>
</comment>
<dbReference type="InterPro" id="IPR003362">
    <property type="entry name" value="Bact_transf"/>
</dbReference>
<dbReference type="EMBL" id="BMUE01000003">
    <property type="protein sequence ID" value="GGW44152.1"/>
    <property type="molecule type" value="Genomic_DNA"/>
</dbReference>
<feature type="transmembrane region" description="Helical" evidence="7">
    <location>
        <begin position="305"/>
        <end position="325"/>
    </location>
</feature>
<dbReference type="RefSeq" id="WP_229815984.1">
    <property type="nucleotide sequence ID" value="NZ_BMUE01000003.1"/>
</dbReference>
<dbReference type="NCBIfam" id="TIGR03025">
    <property type="entry name" value="EPS_sugtrans"/>
    <property type="match status" value="1"/>
</dbReference>
<evidence type="ECO:0000256" key="4">
    <source>
        <dbReference type="ARBA" id="ARBA00022692"/>
    </source>
</evidence>
<evidence type="ECO:0000256" key="6">
    <source>
        <dbReference type="ARBA" id="ARBA00023136"/>
    </source>
</evidence>
<evidence type="ECO:0000256" key="3">
    <source>
        <dbReference type="ARBA" id="ARBA00022679"/>
    </source>
</evidence>
<evidence type="ECO:0000256" key="1">
    <source>
        <dbReference type="ARBA" id="ARBA00004141"/>
    </source>
</evidence>
<reference evidence="9" key="1">
    <citation type="journal article" date="2014" name="Int. J. Syst. Evol. Microbiol.">
        <title>Complete genome sequence of Corynebacterium casei LMG S-19264T (=DSM 44701T), isolated from a smear-ripened cheese.</title>
        <authorList>
            <consortium name="US DOE Joint Genome Institute (JGI-PGF)"/>
            <person name="Walter F."/>
            <person name="Albersmeier A."/>
            <person name="Kalinowski J."/>
            <person name="Ruckert C."/>
        </authorList>
    </citation>
    <scope>NUCLEOTIDE SEQUENCE</scope>
    <source>
        <strain evidence="9">JCM 4490</strain>
    </source>
</reference>
<keyword evidence="5 7" id="KW-1133">Transmembrane helix</keyword>
<evidence type="ECO:0000256" key="7">
    <source>
        <dbReference type="SAM" id="Phobius"/>
    </source>
</evidence>
<evidence type="ECO:0000259" key="8">
    <source>
        <dbReference type="Pfam" id="PF02397"/>
    </source>
</evidence>
<dbReference type="Proteomes" id="UP000620224">
    <property type="component" value="Unassembled WGS sequence"/>
</dbReference>
<dbReference type="PANTHER" id="PTHR30576:SF10">
    <property type="entry name" value="SLL5057 PROTEIN"/>
    <property type="match status" value="1"/>
</dbReference>
<name>A0A918MQC9_9ACTN</name>
<gene>
    <name evidence="9" type="primary">rfbP</name>
    <name evidence="9" type="ORF">GCM10010503_21120</name>
</gene>
<evidence type="ECO:0000256" key="5">
    <source>
        <dbReference type="ARBA" id="ARBA00022989"/>
    </source>
</evidence>
<feature type="domain" description="Bacterial sugar transferase" evidence="8">
    <location>
        <begin position="297"/>
        <end position="484"/>
    </location>
</feature>
<protein>
    <submittedName>
        <fullName evidence="9">Exopolysaccharide biosynthesis polyprenyl glycosylphosphotransferase</fullName>
    </submittedName>
</protein>
<dbReference type="AlphaFoldDB" id="A0A918MQC9"/>
<keyword evidence="10" id="KW-1185">Reference proteome</keyword>
<keyword evidence="3" id="KW-0808">Transferase</keyword>
<keyword evidence="6 7" id="KW-0472">Membrane</keyword>
<comment type="similarity">
    <text evidence="2">Belongs to the bacterial sugar transferase family.</text>
</comment>
<comment type="subcellular location">
    <subcellularLocation>
        <location evidence="1">Membrane</location>
        <topology evidence="1">Multi-pass membrane protein</topology>
    </subcellularLocation>
</comment>
<evidence type="ECO:0000313" key="10">
    <source>
        <dbReference type="Proteomes" id="UP000620224"/>
    </source>
</evidence>
<dbReference type="GO" id="GO:0016020">
    <property type="term" value="C:membrane"/>
    <property type="evidence" value="ECO:0007669"/>
    <property type="project" value="UniProtKB-SubCell"/>
</dbReference>
<dbReference type="PANTHER" id="PTHR30576">
    <property type="entry name" value="COLANIC BIOSYNTHESIS UDP-GLUCOSE LIPID CARRIER TRANSFERASE"/>
    <property type="match status" value="1"/>
</dbReference>
<keyword evidence="4 7" id="KW-0812">Transmembrane</keyword>
<dbReference type="Pfam" id="PF02397">
    <property type="entry name" value="Bac_transf"/>
    <property type="match status" value="1"/>
</dbReference>
<proteinExistence type="inferred from homology"/>
<dbReference type="InterPro" id="IPR017475">
    <property type="entry name" value="EPS_sugar_tfrase"/>
</dbReference>
<evidence type="ECO:0000313" key="9">
    <source>
        <dbReference type="EMBL" id="GGW44152.1"/>
    </source>
</evidence>
<sequence length="490" mass="52750">MRPSHIAAPRQAPVSLPPVPVRPRAGAARWYGPVSVCVDAAGAALPVAAAIVEVQEPHPLRLAAVAAVLWPLTRVAGRRYTPSAWGDGGGLRAVLGDWLLLVGALATLRVLCGLSSVPAEAFTALIPALALTAVCHKVIHRHLLAARRDGRALRPAVVVGAAATVDAVVGQLAQRTDHEHVIVGSCPVGDDEVLSGVPVYRRLSREVPADPGQDAAAVLGAVDELSAELVFVVPGPQMSGERLRWLSWALHDRGHQLVVVPGVVDVARRRVRLTSAAGLTMLHVVPPLRRGVPVLAKAVLDRVGALLLLALLAPLFLVLTLAVRLGSPGPAFYRQIRVGRHNTRFPMWKFRTMVVGADRLKAGLEAANENDGHMFKMRSDPRVTPLGRVLRRYSLDELPQLFNVLLGHMSLVGPRPPVPEEVAEYNEVEMRRLHVKPGLTGLWQVSGRSDLSWHETVALDLRYVDNWTLAGDLHVVARTARAVLDGQGAY</sequence>
<evidence type="ECO:0000256" key="2">
    <source>
        <dbReference type="ARBA" id="ARBA00006464"/>
    </source>
</evidence>
<reference evidence="9" key="2">
    <citation type="submission" date="2020-09" db="EMBL/GenBank/DDBJ databases">
        <authorList>
            <person name="Sun Q."/>
            <person name="Ohkuma M."/>
        </authorList>
    </citation>
    <scope>NUCLEOTIDE SEQUENCE</scope>
    <source>
        <strain evidence="9">JCM 4490</strain>
    </source>
</reference>